<keyword evidence="3 8" id="KW-1134">Transmembrane beta strand</keyword>
<evidence type="ECO:0000256" key="6">
    <source>
        <dbReference type="ARBA" id="ARBA00023136"/>
    </source>
</evidence>
<dbReference type="GO" id="GO:0009279">
    <property type="term" value="C:cell outer membrane"/>
    <property type="evidence" value="ECO:0007669"/>
    <property type="project" value="UniProtKB-SubCell"/>
</dbReference>
<dbReference type="InterPro" id="IPR000531">
    <property type="entry name" value="Beta-barrel_TonB"/>
</dbReference>
<dbReference type="AlphaFoldDB" id="A0A0B3Y6X1"/>
<evidence type="ECO:0000259" key="12">
    <source>
        <dbReference type="Pfam" id="PF07715"/>
    </source>
</evidence>
<feature type="signal peptide" evidence="10">
    <location>
        <begin position="1"/>
        <end position="36"/>
    </location>
</feature>
<evidence type="ECO:0000256" key="7">
    <source>
        <dbReference type="ARBA" id="ARBA00023237"/>
    </source>
</evidence>
<protein>
    <submittedName>
        <fullName evidence="13">TonB-dependent receptor</fullName>
    </submittedName>
</protein>
<reference evidence="13 14" key="1">
    <citation type="submission" date="2014-12" db="EMBL/GenBank/DDBJ databases">
        <title>Genome sequencing of Alteromonas marina AD001.</title>
        <authorList>
            <person name="Adrian T.G.S."/>
            <person name="Chan K.G."/>
        </authorList>
    </citation>
    <scope>NUCLEOTIDE SEQUENCE [LARGE SCALE GENOMIC DNA]</scope>
    <source>
        <strain evidence="13 14">AD001</strain>
    </source>
</reference>
<dbReference type="RefSeq" id="WP_039221115.1">
    <property type="nucleotide sequence ID" value="NZ_JWLW01000019.1"/>
</dbReference>
<keyword evidence="2 8" id="KW-0813">Transport</keyword>
<dbReference type="Pfam" id="PF00593">
    <property type="entry name" value="TonB_dep_Rec_b-barrel"/>
    <property type="match status" value="1"/>
</dbReference>
<feature type="chain" id="PRO_5002083552" evidence="10">
    <location>
        <begin position="37"/>
        <end position="908"/>
    </location>
</feature>
<dbReference type="InterPro" id="IPR037066">
    <property type="entry name" value="Plug_dom_sf"/>
</dbReference>
<dbReference type="InterPro" id="IPR012910">
    <property type="entry name" value="Plug_dom"/>
</dbReference>
<evidence type="ECO:0000256" key="10">
    <source>
        <dbReference type="SAM" id="SignalP"/>
    </source>
</evidence>
<evidence type="ECO:0000259" key="11">
    <source>
        <dbReference type="Pfam" id="PF00593"/>
    </source>
</evidence>
<dbReference type="InterPro" id="IPR039426">
    <property type="entry name" value="TonB-dep_rcpt-like"/>
</dbReference>
<accession>A0A0B3Y6X1</accession>
<keyword evidence="7 8" id="KW-0998">Cell outer membrane</keyword>
<keyword evidence="14" id="KW-1185">Reference proteome</keyword>
<dbReference type="Gene3D" id="2.170.130.10">
    <property type="entry name" value="TonB-dependent receptor, plug domain"/>
    <property type="match status" value="1"/>
</dbReference>
<evidence type="ECO:0000256" key="4">
    <source>
        <dbReference type="ARBA" id="ARBA00022692"/>
    </source>
</evidence>
<evidence type="ECO:0000256" key="8">
    <source>
        <dbReference type="PROSITE-ProRule" id="PRU01360"/>
    </source>
</evidence>
<feature type="domain" description="TonB-dependent receptor-like beta-barrel" evidence="11">
    <location>
        <begin position="414"/>
        <end position="869"/>
    </location>
</feature>
<keyword evidence="6 8" id="KW-0472">Membrane</keyword>
<dbReference type="EMBL" id="JWLW01000019">
    <property type="protein sequence ID" value="KHT51387.1"/>
    <property type="molecule type" value="Genomic_DNA"/>
</dbReference>
<keyword evidence="13" id="KW-0675">Receptor</keyword>
<dbReference type="PANTHER" id="PTHR47234">
    <property type="match status" value="1"/>
</dbReference>
<proteinExistence type="inferred from homology"/>
<organism evidence="13 14">
    <name type="scientific">Alteromonas marina</name>
    <dbReference type="NCBI Taxonomy" id="203795"/>
    <lineage>
        <taxon>Bacteria</taxon>
        <taxon>Pseudomonadati</taxon>
        <taxon>Pseudomonadota</taxon>
        <taxon>Gammaproteobacteria</taxon>
        <taxon>Alteromonadales</taxon>
        <taxon>Alteromonadaceae</taxon>
        <taxon>Alteromonas/Salinimonas group</taxon>
        <taxon>Alteromonas</taxon>
    </lineage>
</organism>
<feature type="domain" description="TonB-dependent receptor plug" evidence="12">
    <location>
        <begin position="62"/>
        <end position="183"/>
    </location>
</feature>
<evidence type="ECO:0000256" key="3">
    <source>
        <dbReference type="ARBA" id="ARBA00022452"/>
    </source>
</evidence>
<dbReference type="Proteomes" id="UP000031197">
    <property type="component" value="Unassembled WGS sequence"/>
</dbReference>
<keyword evidence="5 9" id="KW-0798">TonB box</keyword>
<dbReference type="InterPro" id="IPR036942">
    <property type="entry name" value="Beta-barrel_TonB_sf"/>
</dbReference>
<evidence type="ECO:0000313" key="14">
    <source>
        <dbReference type="Proteomes" id="UP000031197"/>
    </source>
</evidence>
<dbReference type="Pfam" id="PF07715">
    <property type="entry name" value="Plug"/>
    <property type="match status" value="1"/>
</dbReference>
<keyword evidence="4 8" id="KW-0812">Transmembrane</keyword>
<dbReference type="PANTHER" id="PTHR47234:SF3">
    <property type="entry name" value="SECRETIN_TONB SHORT N-TERMINAL DOMAIN-CONTAINING PROTEIN"/>
    <property type="match status" value="1"/>
</dbReference>
<name>A0A0B3Y6X1_9ALTE</name>
<gene>
    <name evidence="13" type="ORF">RJ41_12215</name>
</gene>
<evidence type="ECO:0000313" key="13">
    <source>
        <dbReference type="EMBL" id="KHT51387.1"/>
    </source>
</evidence>
<keyword evidence="10" id="KW-0732">Signal</keyword>
<evidence type="ECO:0000256" key="2">
    <source>
        <dbReference type="ARBA" id="ARBA00022448"/>
    </source>
</evidence>
<dbReference type="Gene3D" id="2.40.170.20">
    <property type="entry name" value="TonB-dependent receptor, beta-barrel domain"/>
    <property type="match status" value="1"/>
</dbReference>
<comment type="similarity">
    <text evidence="8 9">Belongs to the TonB-dependent receptor family.</text>
</comment>
<sequence>MDQGNFPKGKKLNRITSAIIASSLPFFAAMSAPTFAQEAEEKAEDFENIIVTGTRMSNRSAADSPVPVDVITGEEFRQNSSSDVQDMLRTNVPSFDVNTQPISDAATIVRPANMRGLSPDNVLVLVNGKRRHRGSIISFLGGGISDGAQGVDISAIPSLALKQVEVLRDGASSQYGSDAIAGVLNFLLRDNDEGFEFRANYGSTYEGDGDNYTISANAGFSLGADGFVNITGEIRDVEGTVRSVVRNDVQGMVDAGYLTQSDFSTINNYTNEVPQYWGQPDVEDDYKLFINSAYELNDKAELYLFGNYGKRTVTGGFFYRNPVTEGSQRGGVYAGPLVDPLTGLADPDGVHSVLVGDLDGVGVGGSCIDGIPIGGEGNVFPDPTFLAQVQADDNCFSFIETIPTGFVPRFGGDNEDMAFTVGVRGDLDVGNGLGYDFSAQRGSNRTDFFIKNTINASLGPATPRDFVPGGQEQTETLVNLNFVYGVDVGLASDLNVAFGAEYRKEEFDLFAGDEASYALGPLASQGFSSSSNGFGGFPRDTSSSQDSNAVYIDLEADVTEQLTLQAALRREDFSEFGDTTDFKLAGIFHVTDDFRLRGAYSTGFHAPTAGQASITNVTTQNVNGVLIDQGTLPLSSAAGQLAADFIESQGNGRPDLGPEEAVNFSFGASIDVADMSWTIDFYNIEMENRVALGANVNFLDALNFAGGGTDYATVSEALTELDASGIIDRSDFIGLDDLSQFRFFSNSFDTTTRGIDIVGNYSFDLWEGNSRITLAANYNETEVDDVGTLNPIGEGRVAAIEDLLPNLRGNISWTHTQGALRTLVRANYYGGWDDTGNGVDGIDAAILIDVEAKYSYSENLDLVIGVNNLFDEYPEENPSAGSLGQLYSEASPFGFNGGMWYVQARYTY</sequence>
<dbReference type="SUPFAM" id="SSF56935">
    <property type="entry name" value="Porins"/>
    <property type="match status" value="1"/>
</dbReference>
<evidence type="ECO:0000256" key="9">
    <source>
        <dbReference type="RuleBase" id="RU003357"/>
    </source>
</evidence>
<comment type="subcellular location">
    <subcellularLocation>
        <location evidence="1 8">Cell outer membrane</location>
        <topology evidence="1 8">Multi-pass membrane protein</topology>
    </subcellularLocation>
</comment>
<dbReference type="PROSITE" id="PS52016">
    <property type="entry name" value="TONB_DEPENDENT_REC_3"/>
    <property type="match status" value="1"/>
</dbReference>
<evidence type="ECO:0000256" key="1">
    <source>
        <dbReference type="ARBA" id="ARBA00004571"/>
    </source>
</evidence>
<evidence type="ECO:0000256" key="5">
    <source>
        <dbReference type="ARBA" id="ARBA00023077"/>
    </source>
</evidence>
<comment type="caution">
    <text evidence="13">The sequence shown here is derived from an EMBL/GenBank/DDBJ whole genome shotgun (WGS) entry which is preliminary data.</text>
</comment>